<proteinExistence type="predicted"/>
<name>A0A7G9R6F1_9ACTN</name>
<reference evidence="2 3" key="1">
    <citation type="submission" date="2020-08" db="EMBL/GenBank/DDBJ databases">
        <title>Genome sequence of Nocardioides mesophilus KACC 16243T.</title>
        <authorList>
            <person name="Hyun D.-W."/>
            <person name="Bae J.-W."/>
        </authorList>
    </citation>
    <scope>NUCLEOTIDE SEQUENCE [LARGE SCALE GENOMIC DNA]</scope>
    <source>
        <strain evidence="2 3">KACC 16243</strain>
    </source>
</reference>
<dbReference type="KEGG" id="nmes:H9L09_10965"/>
<dbReference type="Proteomes" id="UP000515947">
    <property type="component" value="Chromosome"/>
</dbReference>
<dbReference type="AlphaFoldDB" id="A0A7G9R6F1"/>
<organism evidence="2 3">
    <name type="scientific">Nocardioides mesophilus</name>
    <dbReference type="NCBI Taxonomy" id="433659"/>
    <lineage>
        <taxon>Bacteria</taxon>
        <taxon>Bacillati</taxon>
        <taxon>Actinomycetota</taxon>
        <taxon>Actinomycetes</taxon>
        <taxon>Propionibacteriales</taxon>
        <taxon>Nocardioidaceae</taxon>
        <taxon>Nocardioides</taxon>
    </lineage>
</organism>
<evidence type="ECO:0000313" key="2">
    <source>
        <dbReference type="EMBL" id="QNN51176.1"/>
    </source>
</evidence>
<keyword evidence="1" id="KW-1133">Transmembrane helix</keyword>
<gene>
    <name evidence="2" type="ORF">H9L09_10965</name>
</gene>
<evidence type="ECO:0000256" key="1">
    <source>
        <dbReference type="SAM" id="Phobius"/>
    </source>
</evidence>
<keyword evidence="1" id="KW-0812">Transmembrane</keyword>
<dbReference type="RefSeq" id="WP_187577017.1">
    <property type="nucleotide sequence ID" value="NZ_CP060713.1"/>
</dbReference>
<accession>A0A7G9R6F1</accession>
<feature type="transmembrane region" description="Helical" evidence="1">
    <location>
        <begin position="70"/>
        <end position="93"/>
    </location>
</feature>
<dbReference type="EMBL" id="CP060713">
    <property type="protein sequence ID" value="QNN51176.1"/>
    <property type="molecule type" value="Genomic_DNA"/>
</dbReference>
<protein>
    <submittedName>
        <fullName evidence="2">Uncharacterized protein</fullName>
    </submittedName>
</protein>
<feature type="transmembrane region" description="Helical" evidence="1">
    <location>
        <begin position="134"/>
        <end position="154"/>
    </location>
</feature>
<keyword evidence="3" id="KW-1185">Reference proteome</keyword>
<sequence length="166" mass="17390">MSDRWNRRREPGTPAVRSRSPLRRLLLVVSTAQLGVGVAGQVWALRDGHPFDVAVLHWRGRPDRVGRDSWLFGTGLSAPVAMLVAQAGAIARLAAGPSRAATDTLGLLGAAMVPGYVLEHEFREATSAGGRDPVVTPLVLAGSALAALMAGIAVRDRLERSLGGAA</sequence>
<evidence type="ECO:0000313" key="3">
    <source>
        <dbReference type="Proteomes" id="UP000515947"/>
    </source>
</evidence>
<keyword evidence="1" id="KW-0472">Membrane</keyword>